<evidence type="ECO:0000313" key="2">
    <source>
        <dbReference type="Proteomes" id="UP001165960"/>
    </source>
</evidence>
<dbReference type="EMBL" id="QTSX02005891">
    <property type="protein sequence ID" value="KAJ9056670.1"/>
    <property type="molecule type" value="Genomic_DNA"/>
</dbReference>
<organism evidence="1 2">
    <name type="scientific">Entomophthora muscae</name>
    <dbReference type="NCBI Taxonomy" id="34485"/>
    <lineage>
        <taxon>Eukaryota</taxon>
        <taxon>Fungi</taxon>
        <taxon>Fungi incertae sedis</taxon>
        <taxon>Zoopagomycota</taxon>
        <taxon>Entomophthoromycotina</taxon>
        <taxon>Entomophthoromycetes</taxon>
        <taxon>Entomophthorales</taxon>
        <taxon>Entomophthoraceae</taxon>
        <taxon>Entomophthora</taxon>
    </lineage>
</organism>
<reference evidence="1" key="1">
    <citation type="submission" date="2022-04" db="EMBL/GenBank/DDBJ databases">
        <title>Genome of the entomopathogenic fungus Entomophthora muscae.</title>
        <authorList>
            <person name="Elya C."/>
            <person name="Lovett B.R."/>
            <person name="Lee E."/>
            <person name="Macias A.M."/>
            <person name="Hajek A.E."/>
            <person name="De Bivort B.L."/>
            <person name="Kasson M.T."/>
            <person name="De Fine Licht H.H."/>
            <person name="Stajich J.E."/>
        </authorList>
    </citation>
    <scope>NUCLEOTIDE SEQUENCE</scope>
    <source>
        <strain evidence="1">Berkeley</strain>
    </source>
</reference>
<comment type="caution">
    <text evidence="1">The sequence shown here is derived from an EMBL/GenBank/DDBJ whole genome shotgun (WGS) entry which is preliminary data.</text>
</comment>
<sequence length="192" mass="21406">MNPNPTSCCLCINLRLATFILAVGQTAAYGIQAYQIYADPAFSDALSNVILFSCTFLSLIGLYGVYGVFKKNAVFVRLFSRWFLYELVSSVLGVMFVTVSLLSNRQALCLELIDQDLNLDDDFCLSAEYPSNLVAFLGLFVLGALIRFHYFFSIRSFARQLEADEHSTASLSTKVVYPQYVFVSTDEKSSLA</sequence>
<name>A0ACC2S2Z2_9FUNG</name>
<protein>
    <submittedName>
        <fullName evidence="1">Uncharacterized protein</fullName>
    </submittedName>
</protein>
<dbReference type="Proteomes" id="UP001165960">
    <property type="component" value="Unassembled WGS sequence"/>
</dbReference>
<gene>
    <name evidence="1" type="ORF">DSO57_1030581</name>
</gene>
<accession>A0ACC2S2Z2</accession>
<proteinExistence type="predicted"/>
<evidence type="ECO:0000313" key="1">
    <source>
        <dbReference type="EMBL" id="KAJ9056670.1"/>
    </source>
</evidence>
<keyword evidence="2" id="KW-1185">Reference proteome</keyword>